<feature type="domain" description="ABC transporter" evidence="9">
    <location>
        <begin position="588"/>
        <end position="823"/>
    </location>
</feature>
<dbReference type="OrthoDB" id="8061355at2759"/>
<keyword evidence="5" id="KW-0067">ATP-binding</keyword>
<organism evidence="10 11">
    <name type="scientific">Zancudomyces culisetae</name>
    <name type="common">Gut fungus</name>
    <name type="synonym">Smittium culisetae</name>
    <dbReference type="NCBI Taxonomy" id="1213189"/>
    <lineage>
        <taxon>Eukaryota</taxon>
        <taxon>Fungi</taxon>
        <taxon>Fungi incertae sedis</taxon>
        <taxon>Zoopagomycota</taxon>
        <taxon>Kickxellomycotina</taxon>
        <taxon>Harpellomycetes</taxon>
        <taxon>Harpellales</taxon>
        <taxon>Legeriomycetaceae</taxon>
        <taxon>Zancudomyces</taxon>
    </lineage>
</organism>
<reference evidence="11" key="1">
    <citation type="submission" date="2017-01" db="EMBL/GenBank/DDBJ databases">
        <authorList>
            <person name="Wang Y."/>
            <person name="White M."/>
            <person name="Kvist S."/>
            <person name="Moncalvo J.-M."/>
        </authorList>
    </citation>
    <scope>NUCLEOTIDE SEQUENCE [LARGE SCALE GENOMIC DNA]</scope>
    <source>
        <strain evidence="11">COL-18-3</strain>
    </source>
</reference>
<dbReference type="InterPro" id="IPR017871">
    <property type="entry name" value="ABC_transporter-like_CS"/>
</dbReference>
<dbReference type="InterPro" id="IPR003439">
    <property type="entry name" value="ABC_transporter-like_ATP-bd"/>
</dbReference>
<proteinExistence type="predicted"/>
<dbReference type="AlphaFoldDB" id="A0A1R1PD95"/>
<keyword evidence="6 8" id="KW-1133">Transmembrane helix</keyword>
<dbReference type="CDD" id="cd03263">
    <property type="entry name" value="ABC_subfamily_A"/>
    <property type="match status" value="1"/>
</dbReference>
<feature type="transmembrane region" description="Helical" evidence="8">
    <location>
        <begin position="61"/>
        <end position="82"/>
    </location>
</feature>
<feature type="transmembrane region" description="Helical" evidence="8">
    <location>
        <begin position="354"/>
        <end position="378"/>
    </location>
</feature>
<dbReference type="EMBL" id="LSSK01001732">
    <property type="protein sequence ID" value="OMH78911.1"/>
    <property type="molecule type" value="Genomic_DNA"/>
</dbReference>
<comment type="caution">
    <text evidence="10">The sequence shown here is derived from an EMBL/GenBank/DDBJ whole genome shotgun (WGS) entry which is preliminary data.</text>
</comment>
<dbReference type="PROSITE" id="PS00211">
    <property type="entry name" value="ABC_TRANSPORTER_1"/>
    <property type="match status" value="1"/>
</dbReference>
<dbReference type="Proteomes" id="UP000188320">
    <property type="component" value="Unassembled WGS sequence"/>
</dbReference>
<evidence type="ECO:0000256" key="1">
    <source>
        <dbReference type="ARBA" id="ARBA00004141"/>
    </source>
</evidence>
<dbReference type="Gene3D" id="3.40.50.300">
    <property type="entry name" value="P-loop containing nucleotide triphosphate hydrolases"/>
    <property type="match status" value="1"/>
</dbReference>
<dbReference type="GO" id="GO:0016020">
    <property type="term" value="C:membrane"/>
    <property type="evidence" value="ECO:0007669"/>
    <property type="project" value="UniProtKB-SubCell"/>
</dbReference>
<dbReference type="PROSITE" id="PS50893">
    <property type="entry name" value="ABC_TRANSPORTER_2"/>
    <property type="match status" value="1"/>
</dbReference>
<dbReference type="InterPro" id="IPR013525">
    <property type="entry name" value="ABC2_TM"/>
</dbReference>
<evidence type="ECO:0000256" key="4">
    <source>
        <dbReference type="ARBA" id="ARBA00022741"/>
    </source>
</evidence>
<evidence type="ECO:0000256" key="7">
    <source>
        <dbReference type="ARBA" id="ARBA00023136"/>
    </source>
</evidence>
<evidence type="ECO:0000256" key="5">
    <source>
        <dbReference type="ARBA" id="ARBA00022840"/>
    </source>
</evidence>
<dbReference type="SUPFAM" id="SSF52540">
    <property type="entry name" value="P-loop containing nucleoside triphosphate hydrolases"/>
    <property type="match status" value="1"/>
</dbReference>
<evidence type="ECO:0000313" key="10">
    <source>
        <dbReference type="EMBL" id="OMH78911.1"/>
    </source>
</evidence>
<dbReference type="PANTHER" id="PTHR19229">
    <property type="entry name" value="ATP-BINDING CASSETTE TRANSPORTER SUBFAMILY A ABCA"/>
    <property type="match status" value="1"/>
</dbReference>
<keyword evidence="3 8" id="KW-0812">Transmembrane</keyword>
<evidence type="ECO:0000313" key="11">
    <source>
        <dbReference type="Proteomes" id="UP000188320"/>
    </source>
</evidence>
<feature type="transmembrane region" description="Helical" evidence="8">
    <location>
        <begin position="495"/>
        <end position="513"/>
    </location>
</feature>
<dbReference type="FunFam" id="3.40.50.300:FF:000665">
    <property type="entry name" value="ABC transporter A family member 2"/>
    <property type="match status" value="1"/>
</dbReference>
<feature type="transmembrane region" description="Helical" evidence="8">
    <location>
        <begin position="271"/>
        <end position="296"/>
    </location>
</feature>
<comment type="subcellular location">
    <subcellularLocation>
        <location evidence="1">Membrane</location>
        <topology evidence="1">Multi-pass membrane protein</topology>
    </subcellularLocation>
</comment>
<gene>
    <name evidence="10" type="ORF">AX774_g7689</name>
</gene>
<evidence type="ECO:0000256" key="8">
    <source>
        <dbReference type="SAM" id="Phobius"/>
    </source>
</evidence>
<evidence type="ECO:0000256" key="2">
    <source>
        <dbReference type="ARBA" id="ARBA00022448"/>
    </source>
</evidence>
<name>A0A1R1PD95_ZANCU</name>
<dbReference type="Pfam" id="PF12698">
    <property type="entry name" value="ABC2_membrane_3"/>
    <property type="match status" value="1"/>
</dbReference>
<dbReference type="PANTHER" id="PTHR19229:SF205">
    <property type="entry name" value="ABC TRANSPORTER A FAMILY MEMBER 1-RELATED"/>
    <property type="match status" value="1"/>
</dbReference>
<accession>A0A1R1PD95</accession>
<evidence type="ECO:0000256" key="3">
    <source>
        <dbReference type="ARBA" id="ARBA00022692"/>
    </source>
</evidence>
<feature type="transmembrane region" description="Helical" evidence="8">
    <location>
        <begin position="390"/>
        <end position="415"/>
    </location>
</feature>
<dbReference type="InterPro" id="IPR003593">
    <property type="entry name" value="AAA+_ATPase"/>
</dbReference>
<dbReference type="GO" id="GO:0140359">
    <property type="term" value="F:ABC-type transporter activity"/>
    <property type="evidence" value="ECO:0007669"/>
    <property type="project" value="InterPro"/>
</dbReference>
<dbReference type="GO" id="GO:0016887">
    <property type="term" value="F:ATP hydrolysis activity"/>
    <property type="evidence" value="ECO:0007669"/>
    <property type="project" value="InterPro"/>
</dbReference>
<feature type="transmembrane region" description="Helical" evidence="8">
    <location>
        <begin position="317"/>
        <end position="342"/>
    </location>
</feature>
<dbReference type="GO" id="GO:0005524">
    <property type="term" value="F:ATP binding"/>
    <property type="evidence" value="ECO:0007669"/>
    <property type="project" value="UniProtKB-KW"/>
</dbReference>
<dbReference type="InterPro" id="IPR027417">
    <property type="entry name" value="P-loop_NTPase"/>
</dbReference>
<evidence type="ECO:0000256" key="6">
    <source>
        <dbReference type="ARBA" id="ARBA00022989"/>
    </source>
</evidence>
<dbReference type="InterPro" id="IPR026082">
    <property type="entry name" value="ABCA"/>
</dbReference>
<sequence length="935" mass="104868">MDDSRDLIKDEKYGGSVTREYEESIKSFAMTKPKELSYIASFLKQLRIMLVRNFTLLRKSYVSTFCQVVLGPVVFMLLLYGLQKALDAKVLRAIDHPGTYDLGPLDNCQGETRSSSCINMMYTPSNSDTDAIMQRFANKNMQRSGLNSDSSNAIRYEGAFDLGVQDSPKRKYGVVSVPDTQFVYDYVLYNPNTTAFAVSFEVNRNDNQFKYQLWYNTTVQRNGTSPYNTRVLGIMRGLDEAIIGYSGNKDANIDVTLKDWPKVPPKSSGDLIISSLGPMFFFSAQMVIFINVLMMIVGEKEKKLREAMQVVGLRSEVYWLSWYLAYAVLEFFCVLVTMGMSYALGFAAFTNSNFFAMFFTFYIFNLSMLMLAFFICAVIRSTQAAVLTGVYVCVVGLILMGSLFGNATFTFIWWADSTTPVFKRLFTTILPFFNFGVLFIQISQLSAGSLNSLTGTYVSGPGFKFSDLYNPLPSQYIPSLDVSGVSPPVPAPVTFYYYMLLNLAIYFVLLVYADNVVPNEYGVRESMLFFLDPRYYYKLFISSRKGDSVSVQSWIKSLPAPDAPVEGEDTDVSAERESVRDPTVNYGLRVLDLKKVFRSGFLNRKKFTAVNSLCFGIKEGQVLALLGQNGAGKSTTMNILSGMMPKSAGDALLYDYPLGDQRSLRRIFGICPQHDILFDELSAVEHIKLYAGLKNIPNSEINALVESGLNAVKLYNVRNRPSRTYSGGMKRRLSVLIATIGNPKVVFFDEPTTGMDPVNRRHVWRYLERFKKGRVIILTSHSMEEADVLSDRVAVMAHGKLKALGNSIRLKSKFGLGYRFSMVVSNPQHVETVKKLVSEKFPMSVLEDDSAGSLIYNLPVDEVQAAELVPLFVEWLEAHQVPFTPSRSVGSESGSSSMTDLSDQKYVSAWGMSQTSLEEVFLKLIRSARVEQQDA</sequence>
<keyword evidence="11" id="KW-1185">Reference proteome</keyword>
<dbReference type="GO" id="GO:0005319">
    <property type="term" value="F:lipid transporter activity"/>
    <property type="evidence" value="ECO:0007669"/>
    <property type="project" value="TreeGrafter"/>
</dbReference>
<dbReference type="SMART" id="SM00382">
    <property type="entry name" value="AAA"/>
    <property type="match status" value="1"/>
</dbReference>
<dbReference type="Pfam" id="PF00005">
    <property type="entry name" value="ABC_tran"/>
    <property type="match status" value="1"/>
</dbReference>
<feature type="transmembrane region" description="Helical" evidence="8">
    <location>
        <begin position="421"/>
        <end position="440"/>
    </location>
</feature>
<protein>
    <submittedName>
        <fullName evidence="10">ABC transporter A family member 1</fullName>
    </submittedName>
</protein>
<keyword evidence="7 8" id="KW-0472">Membrane</keyword>
<keyword evidence="2" id="KW-0813">Transport</keyword>
<keyword evidence="4" id="KW-0547">Nucleotide-binding</keyword>
<evidence type="ECO:0000259" key="9">
    <source>
        <dbReference type="PROSITE" id="PS50893"/>
    </source>
</evidence>